<feature type="domain" description="Nudix hydrolase" evidence="1">
    <location>
        <begin position="131"/>
        <end position="274"/>
    </location>
</feature>
<dbReference type="Gene3D" id="3.90.79.10">
    <property type="entry name" value="Nucleoside Triphosphate Pyrophosphohydrolase"/>
    <property type="match status" value="1"/>
</dbReference>
<reference evidence="2" key="1">
    <citation type="journal article" date="2021" name="Nat. Commun.">
        <title>Genetic determinants of endophytism in the Arabidopsis root mycobiome.</title>
        <authorList>
            <person name="Mesny F."/>
            <person name="Miyauchi S."/>
            <person name="Thiergart T."/>
            <person name="Pickel B."/>
            <person name="Atanasova L."/>
            <person name="Karlsson M."/>
            <person name="Huettel B."/>
            <person name="Barry K.W."/>
            <person name="Haridas S."/>
            <person name="Chen C."/>
            <person name="Bauer D."/>
            <person name="Andreopoulos W."/>
            <person name="Pangilinan J."/>
            <person name="LaButti K."/>
            <person name="Riley R."/>
            <person name="Lipzen A."/>
            <person name="Clum A."/>
            <person name="Drula E."/>
            <person name="Henrissat B."/>
            <person name="Kohler A."/>
            <person name="Grigoriev I.V."/>
            <person name="Martin F.M."/>
            <person name="Hacquard S."/>
        </authorList>
    </citation>
    <scope>NUCLEOTIDE SEQUENCE</scope>
    <source>
        <strain evidence="2">MPI-CAGE-AT-0016</strain>
    </source>
</reference>
<dbReference type="GO" id="GO:0044715">
    <property type="term" value="F:8-oxo-dGDP phosphatase activity"/>
    <property type="evidence" value="ECO:0007669"/>
    <property type="project" value="UniProtKB-ARBA"/>
</dbReference>
<dbReference type="SUPFAM" id="SSF55811">
    <property type="entry name" value="Nudix"/>
    <property type="match status" value="1"/>
</dbReference>
<organism evidence="2 3">
    <name type="scientific">Plectosphaerella cucumerina</name>
    <dbReference type="NCBI Taxonomy" id="40658"/>
    <lineage>
        <taxon>Eukaryota</taxon>
        <taxon>Fungi</taxon>
        <taxon>Dikarya</taxon>
        <taxon>Ascomycota</taxon>
        <taxon>Pezizomycotina</taxon>
        <taxon>Sordariomycetes</taxon>
        <taxon>Hypocreomycetidae</taxon>
        <taxon>Glomerellales</taxon>
        <taxon>Plectosphaerellaceae</taxon>
        <taxon>Plectosphaerella</taxon>
    </lineage>
</organism>
<dbReference type="Pfam" id="PF00293">
    <property type="entry name" value="NUDIX"/>
    <property type="match status" value="1"/>
</dbReference>
<dbReference type="InterPro" id="IPR015797">
    <property type="entry name" value="NUDIX_hydrolase-like_dom_sf"/>
</dbReference>
<accession>A0A8K0TQ50</accession>
<evidence type="ECO:0000259" key="1">
    <source>
        <dbReference type="PROSITE" id="PS51462"/>
    </source>
</evidence>
<dbReference type="FunFam" id="3.90.79.10:FF:000019">
    <property type="entry name" value="Thiamin pyrophosphokinase, putative"/>
    <property type="match status" value="1"/>
</dbReference>
<name>A0A8K0TQ50_9PEZI</name>
<dbReference type="OrthoDB" id="10261522at2759"/>
<keyword evidence="2" id="KW-0378">Hydrolase</keyword>
<gene>
    <name evidence="2" type="ORF">B0T11DRAFT_326851</name>
</gene>
<proteinExistence type="predicted"/>
<protein>
    <submittedName>
        <fullName evidence="2">Nudix hydrolase</fullName>
    </submittedName>
</protein>
<comment type="caution">
    <text evidence="2">The sequence shown here is derived from an EMBL/GenBank/DDBJ whole genome shotgun (WGS) entry which is preliminary data.</text>
</comment>
<dbReference type="PANTHER" id="PTHR13622:SF8">
    <property type="entry name" value="THIAMIN PYROPHOSPHOKINASE 1"/>
    <property type="match status" value="1"/>
</dbReference>
<dbReference type="PANTHER" id="PTHR13622">
    <property type="entry name" value="THIAMIN PYROPHOSPHOKINASE"/>
    <property type="match status" value="1"/>
</dbReference>
<keyword evidence="3" id="KW-1185">Reference proteome</keyword>
<evidence type="ECO:0000313" key="3">
    <source>
        <dbReference type="Proteomes" id="UP000813385"/>
    </source>
</evidence>
<sequence length="320" mass="35388">MVFDHSFLPFIDAVDNIPLDFDFTSLYKLLLPGDERPHGFILDPTVPRIPWTTDFVIDDTAKTVRLVAPPSTVDESAFINAAFQRVVDTIVADGKAFPFVSGRHSEKFRVLGANHLVGIERFPAPLFGISSRGAHMTAYVFSADGLRIWVPRRSAHLFTYPGMLDTTVAGGVKVDDSPFECILAEASEEASLPEDLVRSRARAVGAVTYVHENKTKGALYPTVLYVYDLELPEGIVPAPMDDEVEEFLLMTVSEVVEAMLRGEFKPNCVLVMLDFFIRHGIMTAENCTEYVKVLTRLHRRLPVPTEPTRSQGSAGVVASS</sequence>
<dbReference type="PROSITE" id="PS51462">
    <property type="entry name" value="NUDIX"/>
    <property type="match status" value="1"/>
</dbReference>
<dbReference type="Proteomes" id="UP000813385">
    <property type="component" value="Unassembled WGS sequence"/>
</dbReference>
<dbReference type="EMBL" id="JAGPXD010000002">
    <property type="protein sequence ID" value="KAH7368702.1"/>
    <property type="molecule type" value="Genomic_DNA"/>
</dbReference>
<dbReference type="InterPro" id="IPR000086">
    <property type="entry name" value="NUDIX_hydrolase_dom"/>
</dbReference>
<dbReference type="CDD" id="cd03676">
    <property type="entry name" value="NUDIX_Tnr3_like"/>
    <property type="match status" value="1"/>
</dbReference>
<evidence type="ECO:0000313" key="2">
    <source>
        <dbReference type="EMBL" id="KAH7368702.1"/>
    </source>
</evidence>
<dbReference type="AlphaFoldDB" id="A0A8K0TQ50"/>